<evidence type="ECO:0000256" key="11">
    <source>
        <dbReference type="ARBA" id="ARBA00023098"/>
    </source>
</evidence>
<dbReference type="PROSITE" id="PS50255">
    <property type="entry name" value="CYTOCHROME_B5_2"/>
    <property type="match status" value="1"/>
</dbReference>
<dbReference type="STRING" id="1064592.G0VC30"/>
<evidence type="ECO:0000256" key="14">
    <source>
        <dbReference type="PIRSR" id="PIRSR005149-1"/>
    </source>
</evidence>
<dbReference type="PANTHER" id="PTHR12863">
    <property type="entry name" value="FATTY ACID HYDROXYLASE"/>
    <property type="match status" value="1"/>
</dbReference>
<feature type="transmembrane region" description="Helical" evidence="15">
    <location>
        <begin position="238"/>
        <end position="256"/>
    </location>
</feature>
<evidence type="ECO:0000256" key="5">
    <source>
        <dbReference type="ARBA" id="ARBA00022723"/>
    </source>
</evidence>
<evidence type="ECO:0000256" key="3">
    <source>
        <dbReference type="ARBA" id="ARBA00022516"/>
    </source>
</evidence>
<keyword evidence="18" id="KW-1185">Reference proteome</keyword>
<dbReference type="OrthoDB" id="2204368at2759"/>
<reference evidence="17 18" key="1">
    <citation type="journal article" date="2011" name="Proc. Natl. Acad. Sci. U.S.A.">
        <title>Evolutionary erosion of yeast sex chromosomes by mating-type switching accidents.</title>
        <authorList>
            <person name="Gordon J.L."/>
            <person name="Armisen D."/>
            <person name="Proux-Wera E."/>
            <person name="Oheigeartaigh S.S."/>
            <person name="Byrne K.P."/>
            <person name="Wolfe K.H."/>
        </authorList>
    </citation>
    <scope>NUCLEOTIDE SEQUENCE [LARGE SCALE GENOMIC DNA]</scope>
    <source>
        <strain evidence="18">ATCC 76901 / BCRC 22586 / CBS 4309 / NBRC 1992 / NRRL Y-12630</strain>
    </source>
</reference>
<evidence type="ECO:0000256" key="10">
    <source>
        <dbReference type="ARBA" id="ARBA00023002"/>
    </source>
</evidence>
<dbReference type="GO" id="GO:0102772">
    <property type="term" value="F:sphingolipid C4-monooxygenase activity"/>
    <property type="evidence" value="ECO:0007669"/>
    <property type="project" value="EnsemblFungi"/>
</dbReference>
<feature type="binding site" evidence="14">
    <location>
        <position position="313"/>
    </location>
    <ligand>
        <name>Zn(2+)</name>
        <dbReference type="ChEBI" id="CHEBI:29105"/>
        <label>1</label>
    </ligand>
</feature>
<feature type="domain" description="Cytochrome b5 heme-binding" evidence="16">
    <location>
        <begin position="55"/>
        <end position="132"/>
    </location>
</feature>
<gene>
    <name evidence="17" type="primary">NCAS0C00470</name>
    <name evidence="17" type="ordered locus">NCAS_0C00470</name>
</gene>
<keyword evidence="4 15" id="KW-0812">Transmembrane</keyword>
<evidence type="ECO:0000256" key="4">
    <source>
        <dbReference type="ARBA" id="ARBA00022692"/>
    </source>
</evidence>
<dbReference type="InParanoid" id="G0VC30"/>
<dbReference type="RefSeq" id="XP_003675406.1">
    <property type="nucleotide sequence ID" value="XM_003675358.1"/>
</dbReference>
<dbReference type="GO" id="GO:0000038">
    <property type="term" value="P:very long-chain fatty acid metabolic process"/>
    <property type="evidence" value="ECO:0007669"/>
    <property type="project" value="EnsemblFungi"/>
</dbReference>
<dbReference type="Proteomes" id="UP000001640">
    <property type="component" value="Chromosome 3"/>
</dbReference>
<feature type="binding site" evidence="14">
    <location>
        <position position="387"/>
    </location>
    <ligand>
        <name>Zn(2+)</name>
        <dbReference type="ChEBI" id="CHEBI:29105"/>
        <label>1</label>
    </ligand>
</feature>
<keyword evidence="5 14" id="KW-0479">Metal-binding</keyword>
<evidence type="ECO:0000256" key="7">
    <source>
        <dbReference type="ARBA" id="ARBA00022832"/>
    </source>
</evidence>
<dbReference type="OMA" id="WTIIEYV"/>
<feature type="binding site" evidence="14">
    <location>
        <position position="390"/>
    </location>
    <ligand>
        <name>Zn(2+)</name>
        <dbReference type="ChEBI" id="CHEBI:29105"/>
        <label>1</label>
    </ligand>
</feature>
<evidence type="ECO:0000313" key="17">
    <source>
        <dbReference type="EMBL" id="CCC69037.1"/>
    </source>
</evidence>
<keyword evidence="7" id="KW-0276">Fatty acid metabolism</keyword>
<dbReference type="GO" id="GO:0005506">
    <property type="term" value="F:iron ion binding"/>
    <property type="evidence" value="ECO:0007669"/>
    <property type="project" value="InterPro"/>
</dbReference>
<evidence type="ECO:0000256" key="6">
    <source>
        <dbReference type="ARBA" id="ARBA00022824"/>
    </source>
</evidence>
<dbReference type="GO" id="GO:0046513">
    <property type="term" value="P:ceramide biosynthetic process"/>
    <property type="evidence" value="ECO:0007669"/>
    <property type="project" value="EnsemblFungi"/>
</dbReference>
<dbReference type="eggNOG" id="KOG0537">
    <property type="taxonomic scope" value="Eukaryota"/>
</dbReference>
<keyword evidence="8 14" id="KW-0862">Zinc</keyword>
<dbReference type="GO" id="GO:0006633">
    <property type="term" value="P:fatty acid biosynthetic process"/>
    <property type="evidence" value="ECO:0007669"/>
    <property type="project" value="UniProtKB-KW"/>
</dbReference>
<dbReference type="PIRSF" id="PIRSF005149">
    <property type="entry name" value="IPC-B_HD"/>
    <property type="match status" value="1"/>
</dbReference>
<dbReference type="FunCoup" id="G0VC30">
    <property type="interactions" value="263"/>
</dbReference>
<dbReference type="Pfam" id="PF00173">
    <property type="entry name" value="Cyt-b5"/>
    <property type="match status" value="1"/>
</dbReference>
<dbReference type="InterPro" id="IPR001199">
    <property type="entry name" value="Cyt_B5-like_heme/steroid-bd"/>
</dbReference>
<dbReference type="InterPro" id="IPR014430">
    <property type="entry name" value="Scs7"/>
</dbReference>
<dbReference type="SUPFAM" id="SSF55856">
    <property type="entry name" value="Cytochrome b5-like heme/steroid binding domain"/>
    <property type="match status" value="1"/>
</dbReference>
<evidence type="ECO:0000256" key="13">
    <source>
        <dbReference type="ARBA" id="ARBA00023160"/>
    </source>
</evidence>
<feature type="binding site" evidence="14">
    <location>
        <position position="291"/>
    </location>
    <ligand>
        <name>Zn(2+)</name>
        <dbReference type="ChEBI" id="CHEBI:29105"/>
        <label>1</label>
    </ligand>
</feature>
<dbReference type="GO" id="GO:0080132">
    <property type="term" value="F:fatty acid 2-hydroxylase activity"/>
    <property type="evidence" value="ECO:0007669"/>
    <property type="project" value="EnsemblFungi"/>
</dbReference>
<dbReference type="eggNOG" id="KOG0539">
    <property type="taxonomic scope" value="Eukaryota"/>
</dbReference>
<dbReference type="GO" id="GO:0005789">
    <property type="term" value="C:endoplasmic reticulum membrane"/>
    <property type="evidence" value="ECO:0007669"/>
    <property type="project" value="UniProtKB-SubCell"/>
</dbReference>
<protein>
    <recommendedName>
        <fullName evidence="16">Cytochrome b5 heme-binding domain-containing protein</fullName>
    </recommendedName>
</protein>
<comment type="subcellular location">
    <subcellularLocation>
        <location evidence="1">Endoplasmic reticulum membrane</location>
        <topology evidence="1">Multi-pass membrane protein</topology>
    </subcellularLocation>
</comment>
<evidence type="ECO:0000256" key="9">
    <source>
        <dbReference type="ARBA" id="ARBA00022989"/>
    </source>
</evidence>
<dbReference type="PANTHER" id="PTHR12863:SF1">
    <property type="entry name" value="FATTY ACID 2-HYDROXYLASE"/>
    <property type="match status" value="1"/>
</dbReference>
<name>G0VC30_NAUCA</name>
<keyword evidence="6" id="KW-0256">Endoplasmic reticulum</keyword>
<dbReference type="GeneID" id="96902623"/>
<feature type="transmembrane region" description="Helical" evidence="15">
    <location>
        <begin position="262"/>
        <end position="281"/>
    </location>
</feature>
<dbReference type="Pfam" id="PF04116">
    <property type="entry name" value="FA_hydroxylase"/>
    <property type="match status" value="1"/>
</dbReference>
<dbReference type="InterPro" id="IPR036400">
    <property type="entry name" value="Cyt_B5-like_heme/steroid_sf"/>
</dbReference>
<dbReference type="GO" id="GO:0051999">
    <property type="term" value="P:mannosyl-inositol phosphorylceramide biosynthetic process"/>
    <property type="evidence" value="ECO:0007669"/>
    <property type="project" value="EnsemblFungi"/>
</dbReference>
<evidence type="ECO:0000256" key="12">
    <source>
        <dbReference type="ARBA" id="ARBA00023136"/>
    </source>
</evidence>
<dbReference type="GO" id="GO:0008270">
    <property type="term" value="F:zinc ion binding"/>
    <property type="evidence" value="ECO:0007669"/>
    <property type="project" value="EnsemblFungi"/>
</dbReference>
<evidence type="ECO:0000259" key="16">
    <source>
        <dbReference type="PROSITE" id="PS50255"/>
    </source>
</evidence>
<keyword evidence="10" id="KW-0560">Oxidoreductase</keyword>
<dbReference type="SMART" id="SM01117">
    <property type="entry name" value="Cyt-b5"/>
    <property type="match status" value="1"/>
</dbReference>
<evidence type="ECO:0000256" key="8">
    <source>
        <dbReference type="ARBA" id="ARBA00022833"/>
    </source>
</evidence>
<feature type="transmembrane region" description="Helical" evidence="15">
    <location>
        <begin position="347"/>
        <end position="371"/>
    </location>
</feature>
<feature type="binding site" evidence="14">
    <location>
        <position position="372"/>
    </location>
    <ligand>
        <name>Zn(2+)</name>
        <dbReference type="ChEBI" id="CHEBI:29105"/>
        <label>1</label>
    </ligand>
</feature>
<dbReference type="InterPro" id="IPR006694">
    <property type="entry name" value="Fatty_acid_hydroxylase"/>
</dbReference>
<proteinExistence type="inferred from homology"/>
<keyword evidence="3" id="KW-0444">Lipid biosynthesis</keyword>
<feature type="binding site" evidence="14">
    <location>
        <position position="314"/>
    </location>
    <ligand>
        <name>Zn(2+)</name>
        <dbReference type="ChEBI" id="CHEBI:29105"/>
        <label>1</label>
    </ligand>
</feature>
<comment type="cofactor">
    <cofactor evidence="14">
        <name>Zn(2+)</name>
        <dbReference type="ChEBI" id="CHEBI:29105"/>
    </cofactor>
    <text evidence="14">Binds 2 Zn(2+) ions per subunit that likely form a catalytic dimetal center.</text>
</comment>
<keyword evidence="13" id="KW-0275">Fatty acid biosynthesis</keyword>
<evidence type="ECO:0000256" key="1">
    <source>
        <dbReference type="ARBA" id="ARBA00004477"/>
    </source>
</evidence>
<dbReference type="AlphaFoldDB" id="G0VC30"/>
<dbReference type="EMBL" id="HE576754">
    <property type="protein sequence ID" value="CCC69037.1"/>
    <property type="molecule type" value="Genomic_DNA"/>
</dbReference>
<evidence type="ECO:0000256" key="2">
    <source>
        <dbReference type="ARBA" id="ARBA00005747"/>
    </source>
</evidence>
<feature type="binding site" evidence="14">
    <location>
        <position position="286"/>
    </location>
    <ligand>
        <name>Zn(2+)</name>
        <dbReference type="ChEBI" id="CHEBI:29105"/>
        <label>1</label>
    </ligand>
</feature>
<dbReference type="Gene3D" id="3.10.120.10">
    <property type="entry name" value="Cytochrome b5-like heme/steroid binding domain"/>
    <property type="match status" value="1"/>
</dbReference>
<organism evidence="17 18">
    <name type="scientific">Naumovozyma castellii</name>
    <name type="common">Yeast</name>
    <name type="synonym">Saccharomyces castellii</name>
    <dbReference type="NCBI Taxonomy" id="27288"/>
    <lineage>
        <taxon>Eukaryota</taxon>
        <taxon>Fungi</taxon>
        <taxon>Dikarya</taxon>
        <taxon>Ascomycota</taxon>
        <taxon>Saccharomycotina</taxon>
        <taxon>Saccharomycetes</taxon>
        <taxon>Saccharomycetales</taxon>
        <taxon>Saccharomycetaceae</taxon>
        <taxon>Naumovozyma</taxon>
    </lineage>
</organism>
<dbReference type="KEGG" id="ncs:NCAS_0C00470"/>
<feature type="transmembrane region" description="Helical" evidence="15">
    <location>
        <begin position="12"/>
        <end position="33"/>
    </location>
</feature>
<feature type="binding site" evidence="14">
    <location>
        <position position="368"/>
    </location>
    <ligand>
        <name>Zn(2+)</name>
        <dbReference type="ChEBI" id="CHEBI:29105"/>
        <label>1</label>
    </ligand>
</feature>
<feature type="transmembrane region" description="Helical" evidence="15">
    <location>
        <begin position="323"/>
        <end position="341"/>
    </location>
</feature>
<keyword evidence="9 15" id="KW-1133">Transmembrane helix</keyword>
<keyword evidence="11" id="KW-0443">Lipid metabolism</keyword>
<feature type="binding site" evidence="14">
    <location>
        <position position="391"/>
    </location>
    <ligand>
        <name>Zn(2+)</name>
        <dbReference type="ChEBI" id="CHEBI:29105"/>
        <label>1</label>
    </ligand>
</feature>
<sequence length="426" mass="50418">MAFTYVWINEKVIIYIMSTFSLSSQFVGSFSIFRNTPAKLTTRRNQMSSNVSKTLELFSKDQVAKHNTEEDCWVTVYDRKIYDVSKFLLDHPDGDKSILKHAGKDITELLKDEKIDQQTDLLDDQYLIGYMATDAEEEKLLTNKDHKVEVKLNESTNTFDSTTFVKDLPTEDKLSIATDYEKDLKKHNFLDLNKPLLKQILFGNFTKDFYLDQIHRPRHYGQESAPLFGNFLEPFTKTAWYLVPIAWLPVVFYHIALAFKNINALFAIMLFCIGVYVWTFIEYCMHRFLFHFDERLPEHNFAYMIHFLLHGCHHYLPMDKYRLVVPPVLFIFLCAPFYKLVFALLPYYWACAGFAGGMFGYICYDLCHYFLHHSKLPPFMRKLKKYHLEHHYKNYQLGYGVTSWYWDKKFGTYLSPDSPLSKMKYQ</sequence>
<dbReference type="HOGENOM" id="CLU_034756_0_1_1"/>
<feature type="binding site" evidence="14">
    <location>
        <position position="310"/>
    </location>
    <ligand>
        <name>Zn(2+)</name>
        <dbReference type="ChEBI" id="CHEBI:29105"/>
        <label>1</label>
    </ligand>
</feature>
<comment type="similarity">
    <text evidence="2">Belongs to the sterol desaturase family. SCS7 subfamily.</text>
</comment>
<accession>G0VC30</accession>
<evidence type="ECO:0000313" key="18">
    <source>
        <dbReference type="Proteomes" id="UP000001640"/>
    </source>
</evidence>
<evidence type="ECO:0000256" key="15">
    <source>
        <dbReference type="SAM" id="Phobius"/>
    </source>
</evidence>
<keyword evidence="12 15" id="KW-0472">Membrane</keyword>
<reference key="2">
    <citation type="submission" date="2011-08" db="EMBL/GenBank/DDBJ databases">
        <title>Genome sequence of Naumovozyma castellii.</title>
        <authorList>
            <person name="Gordon J.L."/>
            <person name="Armisen D."/>
            <person name="Proux-Wera E."/>
            <person name="OhEigeartaigh S.S."/>
            <person name="Byrne K.P."/>
            <person name="Wolfe K.H."/>
        </authorList>
    </citation>
    <scope>NUCLEOTIDE SEQUENCE</scope>
    <source>
        <strain>Type strain:CBS 4309</strain>
    </source>
</reference>